<evidence type="ECO:0000256" key="1">
    <source>
        <dbReference type="SAM" id="Phobius"/>
    </source>
</evidence>
<accession>A0A495EVG0</accession>
<keyword evidence="1" id="KW-1133">Transmembrane helix</keyword>
<dbReference type="InterPro" id="IPR007047">
    <property type="entry name" value="Flp_Fap"/>
</dbReference>
<keyword evidence="1" id="KW-0812">Transmembrane</keyword>
<comment type="caution">
    <text evidence="2">The sequence shown here is derived from an EMBL/GenBank/DDBJ whole genome shotgun (WGS) entry which is preliminary data.</text>
</comment>
<dbReference type="RefSeq" id="WP_167467861.1">
    <property type="nucleotide sequence ID" value="NZ_RBIR01000002.1"/>
</dbReference>
<dbReference type="Pfam" id="PF04964">
    <property type="entry name" value="Flp_Fap"/>
    <property type="match status" value="1"/>
</dbReference>
<dbReference type="EMBL" id="RBIR01000002">
    <property type="protein sequence ID" value="RKR20551.1"/>
    <property type="molecule type" value="Genomic_DNA"/>
</dbReference>
<gene>
    <name evidence="2" type="ORF">C8D78_1189</name>
</gene>
<name>A0A495EVG0_9MICC</name>
<organism evidence="2 3">
    <name type="scientific">Arthrobacter oryzae</name>
    <dbReference type="NCBI Taxonomy" id="409290"/>
    <lineage>
        <taxon>Bacteria</taxon>
        <taxon>Bacillati</taxon>
        <taxon>Actinomycetota</taxon>
        <taxon>Actinomycetes</taxon>
        <taxon>Micrococcales</taxon>
        <taxon>Micrococcaceae</taxon>
        <taxon>Arthrobacter</taxon>
    </lineage>
</organism>
<sequence>MTGLMVSMLAFVAGVKDKLTSEKGATATEYSLLVAFIAFLIIVGVGAFGGALNTWFENLAAHVGRFNF</sequence>
<dbReference type="Proteomes" id="UP000276055">
    <property type="component" value="Unassembled WGS sequence"/>
</dbReference>
<feature type="transmembrane region" description="Helical" evidence="1">
    <location>
        <begin position="30"/>
        <end position="56"/>
    </location>
</feature>
<protein>
    <submittedName>
        <fullName evidence="2">Pilus assembly protein Flp/PilA</fullName>
    </submittedName>
</protein>
<keyword evidence="1" id="KW-0472">Membrane</keyword>
<reference evidence="2 3" key="1">
    <citation type="submission" date="2018-10" db="EMBL/GenBank/DDBJ databases">
        <title>Genomic Encyclopedia of Type Strains, Phase IV (KMG-IV): sequencing the most valuable type-strain genomes for metagenomic binning, comparative biology and taxonomic classification.</title>
        <authorList>
            <person name="Goeker M."/>
        </authorList>
    </citation>
    <scope>NUCLEOTIDE SEQUENCE [LARGE SCALE GENOMIC DNA]</scope>
    <source>
        <strain evidence="2 3">DSM 25586</strain>
    </source>
</reference>
<proteinExistence type="predicted"/>
<evidence type="ECO:0000313" key="2">
    <source>
        <dbReference type="EMBL" id="RKR20551.1"/>
    </source>
</evidence>
<evidence type="ECO:0000313" key="3">
    <source>
        <dbReference type="Proteomes" id="UP000276055"/>
    </source>
</evidence>
<dbReference type="AlphaFoldDB" id="A0A495EVG0"/>